<dbReference type="GO" id="GO:0007165">
    <property type="term" value="P:signal transduction"/>
    <property type="evidence" value="ECO:0007669"/>
    <property type="project" value="UniProtKB-KW"/>
</dbReference>
<feature type="domain" description="HAMP" evidence="9">
    <location>
        <begin position="277"/>
        <end position="323"/>
    </location>
</feature>
<dbReference type="GO" id="GO:0004888">
    <property type="term" value="F:transmembrane signaling receptor activity"/>
    <property type="evidence" value="ECO:0007669"/>
    <property type="project" value="TreeGrafter"/>
</dbReference>
<evidence type="ECO:0000259" key="9">
    <source>
        <dbReference type="PROSITE" id="PS50885"/>
    </source>
</evidence>
<name>A0A846N0R1_9PROT</name>
<keyword evidence="11" id="KW-1185">Reference proteome</keyword>
<sequence>MSNFCGNLSVRLKLALVMGVVLIAAIALGIFSLMELRSVNANAAEIRNDWLPSTRILGDLNYAVTRTRSSQSTALLLPAGAKQEKQIARIKGLEESVDKALADYRPYISSGEEKTITQSIETAWANYRVMYDKALELSRGGDRDAAAAYFMGPMRDSFDALNKAITQDVALNAAGGVAAADRSAKTFDTAEFWIFVAIAACALICVSSTLLLTACIAKPLFGITDALAELASGHLGVEVPYSDREDEIGKLAGGMLAFKNQLAAAEQAKAEQADIIVSSIGAGLSHLAKGDLTHRITAELAGPFGPLKDDFNEAVGKLQSTVTTILSNTADITSGATEISQAADDLSRRTEQQAASLEETAAALEEITETLKRTAANTKEADKESGSAAHVAKEGGEVLQSANLAMDAIAQSSKEITDIIGVIDEIAFQTNLLALNAGVEAARAGEAGKGFAVVASEVRALAGRSGEAAKKIKTLIHSSGDQVSSGVKLVGESATALQRIVEQVQRINKLVSDVANAAGQQSSAIQEVNSAVGQMDQVTQQNAAMVEQSTAAARSLADKTRALQELVSFFEIGSVVRRDPPRPSASAAQRSQLAPRRTAAAVSSRPAVAAVNTDAGWAEF</sequence>
<dbReference type="SUPFAM" id="SSF58104">
    <property type="entry name" value="Methyl-accepting chemotaxis protein (MCP) signaling domain"/>
    <property type="match status" value="1"/>
</dbReference>
<feature type="region of interest" description="Disordered" evidence="6">
    <location>
        <begin position="579"/>
        <end position="599"/>
    </location>
</feature>
<evidence type="ECO:0000313" key="10">
    <source>
        <dbReference type="EMBL" id="NIK89286.1"/>
    </source>
</evidence>
<dbReference type="RefSeq" id="WP_167083390.1">
    <property type="nucleotide sequence ID" value="NZ_BAAADC010000001.1"/>
</dbReference>
<dbReference type="SUPFAM" id="SSF158472">
    <property type="entry name" value="HAMP domain-like"/>
    <property type="match status" value="1"/>
</dbReference>
<evidence type="ECO:0000313" key="11">
    <source>
        <dbReference type="Proteomes" id="UP000570514"/>
    </source>
</evidence>
<dbReference type="FunFam" id="1.10.287.950:FF:000001">
    <property type="entry name" value="Methyl-accepting chemotaxis sensory transducer"/>
    <property type="match status" value="1"/>
</dbReference>
<dbReference type="Gene3D" id="1.10.8.500">
    <property type="entry name" value="HAMP domain in histidine kinase"/>
    <property type="match status" value="1"/>
</dbReference>
<dbReference type="PROSITE" id="PS50111">
    <property type="entry name" value="CHEMOTAXIS_TRANSDUC_2"/>
    <property type="match status" value="1"/>
</dbReference>
<feature type="domain" description="Methyl-accepting transducer" evidence="8">
    <location>
        <begin position="328"/>
        <end position="557"/>
    </location>
</feature>
<protein>
    <submittedName>
        <fullName evidence="10">Methyl-accepting chemotaxis protein</fullName>
    </submittedName>
</protein>
<evidence type="ECO:0000256" key="3">
    <source>
        <dbReference type="ARBA" id="ARBA00029447"/>
    </source>
</evidence>
<evidence type="ECO:0000256" key="4">
    <source>
        <dbReference type="PROSITE-ProRule" id="PRU00284"/>
    </source>
</evidence>
<gene>
    <name evidence="10" type="ORF">FHS83_002604</name>
</gene>
<dbReference type="SMART" id="SM00283">
    <property type="entry name" value="MA"/>
    <property type="match status" value="1"/>
</dbReference>
<dbReference type="Gene3D" id="1.10.287.950">
    <property type="entry name" value="Methyl-accepting chemotaxis protein"/>
    <property type="match status" value="1"/>
</dbReference>
<comment type="subcellular location">
    <subcellularLocation>
        <location evidence="1">Membrane</location>
    </subcellularLocation>
</comment>
<dbReference type="PANTHER" id="PTHR43531">
    <property type="entry name" value="PROTEIN ICFG"/>
    <property type="match status" value="1"/>
</dbReference>
<accession>A0A846N0R1</accession>
<dbReference type="Pfam" id="PF12729">
    <property type="entry name" value="4HB_MCP_1"/>
    <property type="match status" value="1"/>
</dbReference>
<dbReference type="InterPro" id="IPR003660">
    <property type="entry name" value="HAMP_dom"/>
</dbReference>
<dbReference type="CDD" id="cd06225">
    <property type="entry name" value="HAMP"/>
    <property type="match status" value="1"/>
</dbReference>
<evidence type="ECO:0000256" key="2">
    <source>
        <dbReference type="ARBA" id="ARBA00022500"/>
    </source>
</evidence>
<dbReference type="GO" id="GO:0006935">
    <property type="term" value="P:chemotaxis"/>
    <property type="evidence" value="ECO:0007669"/>
    <property type="project" value="UniProtKB-KW"/>
</dbReference>
<evidence type="ECO:0000256" key="5">
    <source>
        <dbReference type="SAM" id="Coils"/>
    </source>
</evidence>
<dbReference type="InterPro" id="IPR047347">
    <property type="entry name" value="YvaQ-like_sensor"/>
</dbReference>
<dbReference type="PANTHER" id="PTHR43531:SF11">
    <property type="entry name" value="METHYL-ACCEPTING CHEMOTAXIS PROTEIN 3"/>
    <property type="match status" value="1"/>
</dbReference>
<dbReference type="InterPro" id="IPR024478">
    <property type="entry name" value="HlyB_4HB_MCP"/>
</dbReference>
<dbReference type="Proteomes" id="UP000570514">
    <property type="component" value="Unassembled WGS sequence"/>
</dbReference>
<feature type="coiled-coil region" evidence="5">
    <location>
        <begin position="347"/>
        <end position="384"/>
    </location>
</feature>
<feature type="transmembrane region" description="Helical" evidence="7">
    <location>
        <begin position="12"/>
        <end position="33"/>
    </location>
</feature>
<dbReference type="GO" id="GO:0005886">
    <property type="term" value="C:plasma membrane"/>
    <property type="evidence" value="ECO:0007669"/>
    <property type="project" value="TreeGrafter"/>
</dbReference>
<evidence type="ECO:0000256" key="7">
    <source>
        <dbReference type="SAM" id="Phobius"/>
    </source>
</evidence>
<evidence type="ECO:0000259" key="8">
    <source>
        <dbReference type="PROSITE" id="PS50111"/>
    </source>
</evidence>
<proteinExistence type="inferred from homology"/>
<dbReference type="InterPro" id="IPR004089">
    <property type="entry name" value="MCPsignal_dom"/>
</dbReference>
<feature type="transmembrane region" description="Helical" evidence="7">
    <location>
        <begin position="192"/>
        <end position="212"/>
    </location>
</feature>
<dbReference type="EMBL" id="JAASRM010000001">
    <property type="protein sequence ID" value="NIK89286.1"/>
    <property type="molecule type" value="Genomic_DNA"/>
</dbReference>
<dbReference type="PROSITE" id="PS50885">
    <property type="entry name" value="HAMP"/>
    <property type="match status" value="2"/>
</dbReference>
<evidence type="ECO:0000256" key="6">
    <source>
        <dbReference type="SAM" id="MobiDB-lite"/>
    </source>
</evidence>
<dbReference type="Pfam" id="PF00672">
    <property type="entry name" value="HAMP"/>
    <property type="match status" value="1"/>
</dbReference>
<feature type="domain" description="HAMP" evidence="9">
    <location>
        <begin position="216"/>
        <end position="267"/>
    </location>
</feature>
<dbReference type="CDD" id="cd19411">
    <property type="entry name" value="MCP2201-like_sensor"/>
    <property type="match status" value="1"/>
</dbReference>
<keyword evidence="7" id="KW-0472">Membrane</keyword>
<keyword evidence="7" id="KW-1133">Transmembrane helix</keyword>
<dbReference type="InterPro" id="IPR051310">
    <property type="entry name" value="MCP_chemotaxis"/>
</dbReference>
<comment type="caution">
    <text evidence="10">The sequence shown here is derived from an EMBL/GenBank/DDBJ whole genome shotgun (WGS) entry which is preliminary data.</text>
</comment>
<keyword evidence="2" id="KW-0145">Chemotaxis</keyword>
<dbReference type="Pfam" id="PF00015">
    <property type="entry name" value="MCPsignal"/>
    <property type="match status" value="1"/>
</dbReference>
<comment type="similarity">
    <text evidence="3">Belongs to the methyl-accepting chemotaxis (MCP) protein family.</text>
</comment>
<dbReference type="AlphaFoldDB" id="A0A846N0R1"/>
<dbReference type="CDD" id="cd11386">
    <property type="entry name" value="MCP_signal"/>
    <property type="match status" value="1"/>
</dbReference>
<keyword evidence="5" id="KW-0175">Coiled coil</keyword>
<reference evidence="10 11" key="1">
    <citation type="submission" date="2020-03" db="EMBL/GenBank/DDBJ databases">
        <title>Genomic Encyclopedia of Type Strains, Phase IV (KMG-IV): sequencing the most valuable type-strain genomes for metagenomic binning, comparative biology and taxonomic classification.</title>
        <authorList>
            <person name="Goeker M."/>
        </authorList>
    </citation>
    <scope>NUCLEOTIDE SEQUENCE [LARGE SCALE GENOMIC DNA]</scope>
    <source>
        <strain evidence="10 11">DSM 19867</strain>
    </source>
</reference>
<dbReference type="SMART" id="SM00304">
    <property type="entry name" value="HAMP"/>
    <property type="match status" value="2"/>
</dbReference>
<organism evidence="10 11">
    <name type="scientific">Rhizomicrobium palustre</name>
    <dbReference type="NCBI Taxonomy" id="189966"/>
    <lineage>
        <taxon>Bacteria</taxon>
        <taxon>Pseudomonadati</taxon>
        <taxon>Pseudomonadota</taxon>
        <taxon>Alphaproteobacteria</taxon>
        <taxon>Micropepsales</taxon>
        <taxon>Micropepsaceae</taxon>
        <taxon>Rhizomicrobium</taxon>
    </lineage>
</organism>
<keyword evidence="4" id="KW-0807">Transducer</keyword>
<keyword evidence="7" id="KW-0812">Transmembrane</keyword>
<evidence type="ECO:0000256" key="1">
    <source>
        <dbReference type="ARBA" id="ARBA00004370"/>
    </source>
</evidence>